<dbReference type="PANTHER" id="PTHR20883">
    <property type="entry name" value="PHYTANOYL-COA DIOXYGENASE DOMAIN CONTAINING 1"/>
    <property type="match status" value="1"/>
</dbReference>
<dbReference type="RefSeq" id="XP_013382437.1">
    <property type="nucleotide sequence ID" value="XM_013526983.2"/>
</dbReference>
<dbReference type="Gene3D" id="2.60.120.620">
    <property type="entry name" value="q2cbj1_9rhob like domain"/>
    <property type="match status" value="1"/>
</dbReference>
<dbReference type="SUPFAM" id="SSF51197">
    <property type="entry name" value="Clavaminate synthase-like"/>
    <property type="match status" value="1"/>
</dbReference>
<dbReference type="PANTHER" id="PTHR20883:SF51">
    <property type="entry name" value="PHYTANOYL-COA HYDROXYLASE"/>
    <property type="match status" value="1"/>
</dbReference>
<dbReference type="InterPro" id="IPR008775">
    <property type="entry name" value="Phytyl_CoA_dOase-like"/>
</dbReference>
<dbReference type="OrthoDB" id="445007at2759"/>
<organism evidence="2 3">
    <name type="scientific">Lingula anatina</name>
    <name type="common">Brachiopod</name>
    <name type="synonym">Lingula unguis</name>
    <dbReference type="NCBI Taxonomy" id="7574"/>
    <lineage>
        <taxon>Eukaryota</taxon>
        <taxon>Metazoa</taxon>
        <taxon>Spiralia</taxon>
        <taxon>Lophotrochozoa</taxon>
        <taxon>Brachiopoda</taxon>
        <taxon>Linguliformea</taxon>
        <taxon>Lingulata</taxon>
        <taxon>Lingulida</taxon>
        <taxon>Linguloidea</taxon>
        <taxon>Lingulidae</taxon>
        <taxon>Lingula</taxon>
    </lineage>
</organism>
<evidence type="ECO:0000313" key="2">
    <source>
        <dbReference type="Proteomes" id="UP000085678"/>
    </source>
</evidence>
<gene>
    <name evidence="3" type="primary">LOC106153161</name>
</gene>
<reference evidence="3" key="1">
    <citation type="submission" date="2025-08" db="UniProtKB">
        <authorList>
            <consortium name="RefSeq"/>
        </authorList>
    </citation>
    <scope>IDENTIFICATION</scope>
    <source>
        <tissue evidence="3">Gonads</tissue>
    </source>
</reference>
<dbReference type="KEGG" id="lak:106153161"/>
<accession>A0A1S3H8V9</accession>
<evidence type="ECO:0000256" key="1">
    <source>
        <dbReference type="ARBA" id="ARBA00001962"/>
    </source>
</evidence>
<dbReference type="Proteomes" id="UP000085678">
    <property type="component" value="Unplaced"/>
</dbReference>
<comment type="cofactor">
    <cofactor evidence="1">
        <name>Fe cation</name>
        <dbReference type="ChEBI" id="CHEBI:24875"/>
    </cofactor>
</comment>
<dbReference type="AlphaFoldDB" id="A0A1S3H8V9"/>
<sequence length="302" mass="34367">MLYEPADHLQLYSLLNGYQYTESFSVTDDVQDQFNKNGFIILRQLLDTEEITKLRVALEQDQGLRDHCNAADDGEGRAAKSTLWNYVADDITGIIARSEKVAGTMEKLLGGEVYHYHSKVIMKEPFTGGAHIWHQDYGYWYLNGCLFPDMGTVWVAVDRADKTNGCLKILPGSHLAGRVDHVKKGMQAGADVARVEQLMQVCPMTYVQLDPGDALFFHCNLLHRSEQNNSPNRRWAFLMCYNRRTNDPVYRHHHPNYTPLFKVPNSRIKQCSTITTMEGKGFHAGPKATMHMAKLEEQGKEQ</sequence>
<dbReference type="GeneID" id="106153161"/>
<protein>
    <submittedName>
        <fullName evidence="3">Uncharacterized protein LOC106153161</fullName>
    </submittedName>
</protein>
<keyword evidence="2" id="KW-1185">Reference proteome</keyword>
<dbReference type="InParanoid" id="A0A1S3H8V9"/>
<proteinExistence type="predicted"/>
<dbReference type="Pfam" id="PF05721">
    <property type="entry name" value="PhyH"/>
    <property type="match status" value="1"/>
</dbReference>
<name>A0A1S3H8V9_LINAN</name>
<evidence type="ECO:0000313" key="3">
    <source>
        <dbReference type="RefSeq" id="XP_013382437.1"/>
    </source>
</evidence>